<dbReference type="Proteomes" id="UP001249851">
    <property type="component" value="Unassembled WGS sequence"/>
</dbReference>
<protein>
    <recommendedName>
        <fullName evidence="3">RNA-directed DNA polymerase from mobile element jockey</fullName>
    </recommendedName>
</protein>
<proteinExistence type="predicted"/>
<evidence type="ECO:0000313" key="1">
    <source>
        <dbReference type="EMBL" id="KAK2570690.1"/>
    </source>
</evidence>
<dbReference type="EMBL" id="JARQWQ010000007">
    <property type="protein sequence ID" value="KAK2570690.1"/>
    <property type="molecule type" value="Genomic_DNA"/>
</dbReference>
<evidence type="ECO:0008006" key="3">
    <source>
        <dbReference type="Google" id="ProtNLM"/>
    </source>
</evidence>
<reference evidence="1" key="1">
    <citation type="journal article" date="2023" name="G3 (Bethesda)">
        <title>Whole genome assembly and annotation of the endangered Caribbean coral Acropora cervicornis.</title>
        <authorList>
            <person name="Selwyn J.D."/>
            <person name="Vollmer S.V."/>
        </authorList>
    </citation>
    <scope>NUCLEOTIDE SEQUENCE</scope>
    <source>
        <strain evidence="1">K2</strain>
    </source>
</reference>
<dbReference type="AlphaFoldDB" id="A0AAD9R0A7"/>
<evidence type="ECO:0000313" key="2">
    <source>
        <dbReference type="Proteomes" id="UP001249851"/>
    </source>
</evidence>
<gene>
    <name evidence="1" type="ORF">P5673_004378</name>
</gene>
<dbReference type="PANTHER" id="PTHR33332">
    <property type="entry name" value="REVERSE TRANSCRIPTASE DOMAIN-CONTAINING PROTEIN"/>
    <property type="match status" value="1"/>
</dbReference>
<comment type="caution">
    <text evidence="1">The sequence shown here is derived from an EMBL/GenBank/DDBJ whole genome shotgun (WGS) entry which is preliminary data.</text>
</comment>
<keyword evidence="2" id="KW-1185">Reference proteome</keyword>
<organism evidence="1 2">
    <name type="scientific">Acropora cervicornis</name>
    <name type="common">Staghorn coral</name>
    <dbReference type="NCBI Taxonomy" id="6130"/>
    <lineage>
        <taxon>Eukaryota</taxon>
        <taxon>Metazoa</taxon>
        <taxon>Cnidaria</taxon>
        <taxon>Anthozoa</taxon>
        <taxon>Hexacorallia</taxon>
        <taxon>Scleractinia</taxon>
        <taxon>Astrocoeniina</taxon>
        <taxon>Acroporidae</taxon>
        <taxon>Acropora</taxon>
    </lineage>
</organism>
<sequence length="210" mass="24454">MELNLNKNKEFTVSFLKKQPSLLPLTVNDQLSEAVPTNKLLGVMLTSDLKWNKHDEYICSKARKRFYALRMLKRSGVPLSDLRSVYRYFIRPVLEYACPVWHTSLSLPLRDDVGDIQRRTIRRIYPYLSNSLGLHELNLATLFDGRQSLCCSFYKSYLASARKIKDLIPKAVGHKYNFRRGWSLPLLQDRTKRFCNSFVPVSVAIRDDHP</sequence>
<name>A0AAD9R0A7_ACRCE</name>
<accession>A0AAD9R0A7</accession>
<reference evidence="1" key="2">
    <citation type="journal article" date="2023" name="Science">
        <title>Genomic signatures of disease resistance in endangered staghorn corals.</title>
        <authorList>
            <person name="Vollmer S.V."/>
            <person name="Selwyn J.D."/>
            <person name="Despard B.A."/>
            <person name="Roesel C.L."/>
        </authorList>
    </citation>
    <scope>NUCLEOTIDE SEQUENCE</scope>
    <source>
        <strain evidence="1">K2</strain>
    </source>
</reference>